<evidence type="ECO:0000259" key="2">
    <source>
        <dbReference type="Pfam" id="PF20710"/>
    </source>
</evidence>
<dbReference type="EMBL" id="CAKOGP040001881">
    <property type="protein sequence ID" value="CAJ1955217.1"/>
    <property type="molecule type" value="Genomic_DNA"/>
</dbReference>
<gene>
    <name evidence="3" type="ORF">CYCCA115_LOCUS15642</name>
</gene>
<name>A0AAD2FZ75_9STRA</name>
<feature type="compositionally biased region" description="Basic and acidic residues" evidence="1">
    <location>
        <begin position="104"/>
        <end position="119"/>
    </location>
</feature>
<evidence type="ECO:0000256" key="1">
    <source>
        <dbReference type="SAM" id="MobiDB-lite"/>
    </source>
</evidence>
<dbReference type="Proteomes" id="UP001295423">
    <property type="component" value="Unassembled WGS sequence"/>
</dbReference>
<organism evidence="3 4">
    <name type="scientific">Cylindrotheca closterium</name>
    <dbReference type="NCBI Taxonomy" id="2856"/>
    <lineage>
        <taxon>Eukaryota</taxon>
        <taxon>Sar</taxon>
        <taxon>Stramenopiles</taxon>
        <taxon>Ochrophyta</taxon>
        <taxon>Bacillariophyta</taxon>
        <taxon>Bacillariophyceae</taxon>
        <taxon>Bacillariophycidae</taxon>
        <taxon>Bacillariales</taxon>
        <taxon>Bacillariaceae</taxon>
        <taxon>Cylindrotheca</taxon>
    </lineage>
</organism>
<dbReference type="Pfam" id="PF20710">
    <property type="entry name" value="DUF6824"/>
    <property type="match status" value="1"/>
</dbReference>
<keyword evidence="4" id="KW-1185">Reference proteome</keyword>
<comment type="caution">
    <text evidence="3">The sequence shown here is derived from an EMBL/GenBank/DDBJ whole genome shotgun (WGS) entry which is preliminary data.</text>
</comment>
<dbReference type="AlphaFoldDB" id="A0AAD2FZ75"/>
<evidence type="ECO:0000313" key="3">
    <source>
        <dbReference type="EMBL" id="CAJ1955217.1"/>
    </source>
</evidence>
<feature type="compositionally biased region" description="Low complexity" evidence="1">
    <location>
        <begin position="128"/>
        <end position="157"/>
    </location>
</feature>
<feature type="domain" description="DUF6824" evidence="2">
    <location>
        <begin position="19"/>
        <end position="106"/>
    </location>
</feature>
<protein>
    <recommendedName>
        <fullName evidence="2">DUF6824 domain-containing protein</fullName>
    </recommendedName>
</protein>
<evidence type="ECO:0000313" key="4">
    <source>
        <dbReference type="Proteomes" id="UP001295423"/>
    </source>
</evidence>
<feature type="region of interest" description="Disordered" evidence="1">
    <location>
        <begin position="104"/>
        <end position="164"/>
    </location>
</feature>
<proteinExistence type="predicted"/>
<dbReference type="InterPro" id="IPR049227">
    <property type="entry name" value="DUF6824"/>
</dbReference>
<accession>A0AAD2FZ75</accession>
<reference evidence="3" key="1">
    <citation type="submission" date="2023-08" db="EMBL/GenBank/DDBJ databases">
        <authorList>
            <person name="Audoor S."/>
            <person name="Bilcke G."/>
        </authorList>
    </citation>
    <scope>NUCLEOTIDE SEQUENCE</scope>
</reference>
<sequence>MEEEDPNELPLEFVPSDSDVICGWARQNYHHAGNRMLRDLIQECVPKYMKASTKTEKGHVIIDIVDRIRKDSPTGVGLVRQNKNTGRWFYIGLEKAKDKIGHALRKASLEKSRSQSKEKKTPRKHQYPSTDSLTTAASSTSPSPTPISSVSLPSSPAHNHQEKYEERAPVPYYPHYDEAYHRAYQHYHYSAYHHHYPHPPAHELASRETSAHHPGYDVYYQYASAHSYAPADYSYSAEGAHQPLNQHLHAHHASTPLGHSQLAGSGDSILYNSPVIHSPVASEH</sequence>